<dbReference type="Pfam" id="PF01041">
    <property type="entry name" value="DegT_DnrJ_EryC1"/>
    <property type="match status" value="1"/>
</dbReference>
<comment type="similarity">
    <text evidence="2 5">Belongs to the DegT/DnrJ/EryC1 family.</text>
</comment>
<sequence length="381" mass="41728">MTAAGQIALPTPAAPSNVMLVTQPFMPPLDEYVPYLEEIWKRKWLTNSGAMHEELEARLAAYLDVPHLSLVSNGTVALWLALRALRVGGEVITTPFTFVATAHALRLVGAVPVFVDVDPITGNLDPAAVAAAVTLRTTAILPVHCFGQPCDTTGIAEVAARHGLKVIYDAAHAFGVRDGGESLLRQGDMATLSFHATKVFNTVEGGAVVSPDYRTKQRIDQLRNFGFVQDSVLPEVALNAKMNEFQAAFGLLQLRYIDRSIAARGAIAARYRSKLADIAGIRPFPVSPKWTLNHSYFPILVEPDYPESRDALWMRLQGSGILARRYFHPLVSDMPWYQDLSSARKPMPNARRIAAQVICLPIHPEITPDDVDTIVRIMTGG</sequence>
<dbReference type="SUPFAM" id="SSF53383">
    <property type="entry name" value="PLP-dependent transferases"/>
    <property type="match status" value="1"/>
</dbReference>
<evidence type="ECO:0000256" key="2">
    <source>
        <dbReference type="ARBA" id="ARBA00037999"/>
    </source>
</evidence>
<proteinExistence type="inferred from homology"/>
<evidence type="ECO:0000313" key="6">
    <source>
        <dbReference type="EMBL" id="MBB5729710.1"/>
    </source>
</evidence>
<dbReference type="GO" id="GO:0030170">
    <property type="term" value="F:pyridoxal phosphate binding"/>
    <property type="evidence" value="ECO:0007669"/>
    <property type="project" value="TreeGrafter"/>
</dbReference>
<dbReference type="GO" id="GO:0008483">
    <property type="term" value="F:transaminase activity"/>
    <property type="evidence" value="ECO:0007669"/>
    <property type="project" value="TreeGrafter"/>
</dbReference>
<dbReference type="AlphaFoldDB" id="A0A7W9F3N6"/>
<dbReference type="InterPro" id="IPR015421">
    <property type="entry name" value="PyrdxlP-dep_Trfase_major"/>
</dbReference>
<dbReference type="InterPro" id="IPR015422">
    <property type="entry name" value="PyrdxlP-dep_Trfase_small"/>
</dbReference>
<feature type="modified residue" description="N6-(pyridoxal phosphate)lysine" evidence="4">
    <location>
        <position position="198"/>
    </location>
</feature>
<dbReference type="InterPro" id="IPR000653">
    <property type="entry name" value="DegT/StrS_aminotransferase"/>
</dbReference>
<keyword evidence="7" id="KW-1185">Reference proteome</keyword>
<feature type="active site" description="Proton acceptor" evidence="3">
    <location>
        <position position="198"/>
    </location>
</feature>
<evidence type="ECO:0000256" key="4">
    <source>
        <dbReference type="PIRSR" id="PIRSR000390-2"/>
    </source>
</evidence>
<accession>A0A7W9F3N6</accession>
<keyword evidence="1 4" id="KW-0663">Pyridoxal phosphate</keyword>
<organism evidence="6 7">
    <name type="scientific">Sphingomonas prati</name>
    <dbReference type="NCBI Taxonomy" id="1843237"/>
    <lineage>
        <taxon>Bacteria</taxon>
        <taxon>Pseudomonadati</taxon>
        <taxon>Pseudomonadota</taxon>
        <taxon>Alphaproteobacteria</taxon>
        <taxon>Sphingomonadales</taxon>
        <taxon>Sphingomonadaceae</taxon>
        <taxon>Sphingomonas</taxon>
    </lineage>
</organism>
<comment type="caution">
    <text evidence="6">The sequence shown here is derived from an EMBL/GenBank/DDBJ whole genome shotgun (WGS) entry which is preliminary data.</text>
</comment>
<gene>
    <name evidence="6" type="ORF">FHS99_002206</name>
</gene>
<dbReference type="Gene3D" id="3.90.1150.10">
    <property type="entry name" value="Aspartate Aminotransferase, domain 1"/>
    <property type="match status" value="1"/>
</dbReference>
<protein>
    <submittedName>
        <fullName evidence="6">dTDP-4-amino-4,6-dideoxygalactose transaminase</fullName>
    </submittedName>
</protein>
<evidence type="ECO:0000313" key="7">
    <source>
        <dbReference type="Proteomes" id="UP000546701"/>
    </source>
</evidence>
<dbReference type="InterPro" id="IPR015424">
    <property type="entry name" value="PyrdxlP-dep_Trfase"/>
</dbReference>
<dbReference type="PANTHER" id="PTHR30244">
    <property type="entry name" value="TRANSAMINASE"/>
    <property type="match status" value="1"/>
</dbReference>
<dbReference type="RefSeq" id="WP_229673943.1">
    <property type="nucleotide sequence ID" value="NZ_BMJP01000003.1"/>
</dbReference>
<dbReference type="Proteomes" id="UP000546701">
    <property type="component" value="Unassembled WGS sequence"/>
</dbReference>
<evidence type="ECO:0000256" key="5">
    <source>
        <dbReference type="RuleBase" id="RU004508"/>
    </source>
</evidence>
<dbReference type="PANTHER" id="PTHR30244:SF9">
    <property type="entry name" value="PROTEIN RV3402C"/>
    <property type="match status" value="1"/>
</dbReference>
<dbReference type="PIRSF" id="PIRSF000390">
    <property type="entry name" value="PLP_StrS"/>
    <property type="match status" value="1"/>
</dbReference>
<reference evidence="6 7" key="1">
    <citation type="submission" date="2020-08" db="EMBL/GenBank/DDBJ databases">
        <title>Genomic Encyclopedia of Type Strains, Phase IV (KMG-IV): sequencing the most valuable type-strain genomes for metagenomic binning, comparative biology and taxonomic classification.</title>
        <authorList>
            <person name="Goeker M."/>
        </authorList>
    </citation>
    <scope>NUCLEOTIDE SEQUENCE [LARGE SCALE GENOMIC DNA]</scope>
    <source>
        <strain evidence="6 7">DSM 103336</strain>
    </source>
</reference>
<dbReference type="Gene3D" id="3.40.640.10">
    <property type="entry name" value="Type I PLP-dependent aspartate aminotransferase-like (Major domain)"/>
    <property type="match status" value="1"/>
</dbReference>
<evidence type="ECO:0000256" key="3">
    <source>
        <dbReference type="PIRSR" id="PIRSR000390-1"/>
    </source>
</evidence>
<evidence type="ECO:0000256" key="1">
    <source>
        <dbReference type="ARBA" id="ARBA00022898"/>
    </source>
</evidence>
<dbReference type="EMBL" id="JACIJR010000005">
    <property type="protein sequence ID" value="MBB5729710.1"/>
    <property type="molecule type" value="Genomic_DNA"/>
</dbReference>
<dbReference type="GO" id="GO:0000271">
    <property type="term" value="P:polysaccharide biosynthetic process"/>
    <property type="evidence" value="ECO:0007669"/>
    <property type="project" value="TreeGrafter"/>
</dbReference>
<dbReference type="CDD" id="cd00616">
    <property type="entry name" value="AHBA_syn"/>
    <property type="match status" value="1"/>
</dbReference>
<name>A0A7W9F3N6_9SPHN</name>